<comment type="caution">
    <text evidence="1">The sequence shown here is derived from an EMBL/GenBank/DDBJ whole genome shotgun (WGS) entry which is preliminary data.</text>
</comment>
<proteinExistence type="predicted"/>
<organism evidence="1 2">
    <name type="scientific">Coniosporium uncinatum</name>
    <dbReference type="NCBI Taxonomy" id="93489"/>
    <lineage>
        <taxon>Eukaryota</taxon>
        <taxon>Fungi</taxon>
        <taxon>Dikarya</taxon>
        <taxon>Ascomycota</taxon>
        <taxon>Pezizomycotina</taxon>
        <taxon>Dothideomycetes</taxon>
        <taxon>Dothideomycetes incertae sedis</taxon>
        <taxon>Coniosporium</taxon>
    </lineage>
</organism>
<dbReference type="EMBL" id="JAWDJW010003607">
    <property type="protein sequence ID" value="KAK3076744.1"/>
    <property type="molecule type" value="Genomic_DNA"/>
</dbReference>
<reference evidence="1" key="1">
    <citation type="submission" date="2024-09" db="EMBL/GenBank/DDBJ databases">
        <title>Black Yeasts Isolated from many extreme environments.</title>
        <authorList>
            <person name="Coleine C."/>
            <person name="Stajich J.E."/>
            <person name="Selbmann L."/>
        </authorList>
    </citation>
    <scope>NUCLEOTIDE SEQUENCE</scope>
    <source>
        <strain evidence="1">CCFEE 5737</strain>
    </source>
</reference>
<accession>A0ACC3DJL9</accession>
<dbReference type="Proteomes" id="UP001186974">
    <property type="component" value="Unassembled WGS sequence"/>
</dbReference>
<evidence type="ECO:0000313" key="2">
    <source>
        <dbReference type="Proteomes" id="UP001186974"/>
    </source>
</evidence>
<gene>
    <name evidence="1" type="ORF">LTS18_012183</name>
</gene>
<evidence type="ECO:0000313" key="1">
    <source>
        <dbReference type="EMBL" id="KAK3076744.1"/>
    </source>
</evidence>
<keyword evidence="2" id="KW-1185">Reference proteome</keyword>
<sequence length="185" mass="20272">MPYMNDTPPPESVHDDREERRRLHHDADVVIVGAGIVGCATAVALGKQGRSVILLERSLKEPDRIVGELLQPGGVAALEELGLRDCLEEIDAITVKGYDVIYYGTEVNIPYPGNAGRPGTARPEGRSFHHGRFVQKLRTAAMRTPNVTVVETNATDLVKNGWTGQILGVECMTKGQKDYYFGKLT</sequence>
<name>A0ACC3DJL9_9PEZI</name>
<feature type="non-terminal residue" evidence="1">
    <location>
        <position position="185"/>
    </location>
</feature>
<protein>
    <submittedName>
        <fullName evidence="1">Uncharacterized protein</fullName>
    </submittedName>
</protein>